<dbReference type="AlphaFoldDB" id="A0A841MYL7"/>
<dbReference type="GO" id="GO:0051536">
    <property type="term" value="F:iron-sulfur cluster binding"/>
    <property type="evidence" value="ECO:0007669"/>
    <property type="project" value="UniProtKB-KW"/>
</dbReference>
<proteinExistence type="predicted"/>
<evidence type="ECO:0000313" key="5">
    <source>
        <dbReference type="EMBL" id="MBB6327555.1"/>
    </source>
</evidence>
<dbReference type="InterPro" id="IPR040086">
    <property type="entry name" value="MJ0683-like"/>
</dbReference>
<keyword evidence="3" id="KW-0411">Iron-sulfur</keyword>
<dbReference type="PROSITE" id="PS51918">
    <property type="entry name" value="RADICAL_SAM"/>
    <property type="match status" value="1"/>
</dbReference>
<dbReference type="EMBL" id="JACIJO010000003">
    <property type="protein sequence ID" value="MBB6327555.1"/>
    <property type="molecule type" value="Genomic_DNA"/>
</dbReference>
<dbReference type="GO" id="GO:0016829">
    <property type="term" value="F:lyase activity"/>
    <property type="evidence" value="ECO:0007669"/>
    <property type="project" value="UniProtKB-KW"/>
</dbReference>
<organism evidence="5 6">
    <name type="scientific">Algoriphagus iocasae</name>
    <dbReference type="NCBI Taxonomy" id="1836499"/>
    <lineage>
        <taxon>Bacteria</taxon>
        <taxon>Pseudomonadati</taxon>
        <taxon>Bacteroidota</taxon>
        <taxon>Cytophagia</taxon>
        <taxon>Cytophagales</taxon>
        <taxon>Cyclobacteriaceae</taxon>
        <taxon>Algoriphagus</taxon>
    </lineage>
</organism>
<evidence type="ECO:0000313" key="6">
    <source>
        <dbReference type="Proteomes" id="UP000588604"/>
    </source>
</evidence>
<keyword evidence="5" id="KW-0456">Lyase</keyword>
<evidence type="ECO:0000256" key="1">
    <source>
        <dbReference type="ARBA" id="ARBA00022723"/>
    </source>
</evidence>
<dbReference type="Gene3D" id="3.80.30.30">
    <property type="match status" value="1"/>
</dbReference>
<dbReference type="PANTHER" id="PTHR43432">
    <property type="entry name" value="SLR0285 PROTEIN"/>
    <property type="match status" value="1"/>
</dbReference>
<evidence type="ECO:0000256" key="2">
    <source>
        <dbReference type="ARBA" id="ARBA00023004"/>
    </source>
</evidence>
<dbReference type="NCBIfam" id="NF033668">
    <property type="entry name" value="rSAM_PA0069"/>
    <property type="match status" value="1"/>
</dbReference>
<sequence>MEGELNAEKYFKGRGSQIKPENRFLTNHYVSDHIEGIDEPMIQSPFTKLFFENPKTIVNKVSSPDVGMIYSLNPYQGCEHGCSYCYARNSHEYYGFDAGLDFESKIMVKRNAVQLLEQLFSKPNWKPAPISLSGNTDCYQPIERKFELTRNLLKTFLRYRHPVGLITKNSLILRDLDILEELAKDNLVKVFISITSLDEKVRRSMEPRTASASKRLKTIEELSKAGVPVSVMCAPIIPGLTDHEVPAILKAAADRGALSAGMTIVRLNGSVGAIFEDWVVKNFPNRAPKILDQISATHGGKLNDSEFGRRMKGEGKVAEMINQLFKTSLKRYFAGRTIPEYDLSKFRRGGNLNLFEQ</sequence>
<dbReference type="InterPro" id="IPR006638">
    <property type="entry name" value="Elp3/MiaA/NifB-like_rSAM"/>
</dbReference>
<dbReference type="SFLD" id="SFLDG01084">
    <property type="entry name" value="Uncharacterised_Radical_SAM_Su"/>
    <property type="match status" value="1"/>
</dbReference>
<dbReference type="Pfam" id="PF04055">
    <property type="entry name" value="Radical_SAM"/>
    <property type="match status" value="1"/>
</dbReference>
<dbReference type="SUPFAM" id="SSF102114">
    <property type="entry name" value="Radical SAM enzymes"/>
    <property type="match status" value="1"/>
</dbReference>
<dbReference type="InterPro" id="IPR058240">
    <property type="entry name" value="rSAM_sf"/>
</dbReference>
<feature type="domain" description="Radical SAM core" evidence="4">
    <location>
        <begin position="64"/>
        <end position="301"/>
    </location>
</feature>
<evidence type="ECO:0000259" key="4">
    <source>
        <dbReference type="PROSITE" id="PS51918"/>
    </source>
</evidence>
<comment type="caution">
    <text evidence="5">The sequence shown here is derived from an EMBL/GenBank/DDBJ whole genome shotgun (WGS) entry which is preliminary data.</text>
</comment>
<dbReference type="InterPro" id="IPR007197">
    <property type="entry name" value="rSAM"/>
</dbReference>
<gene>
    <name evidence="5" type="ORF">FHS59_003198</name>
</gene>
<accession>A0A841MYL7</accession>
<dbReference type="PANTHER" id="PTHR43432:SF3">
    <property type="entry name" value="SLR0285 PROTEIN"/>
    <property type="match status" value="1"/>
</dbReference>
<name>A0A841MYL7_9BACT</name>
<keyword evidence="6" id="KW-1185">Reference proteome</keyword>
<dbReference type="GO" id="GO:0046872">
    <property type="term" value="F:metal ion binding"/>
    <property type="evidence" value="ECO:0007669"/>
    <property type="project" value="UniProtKB-KW"/>
</dbReference>
<dbReference type="Proteomes" id="UP000588604">
    <property type="component" value="Unassembled WGS sequence"/>
</dbReference>
<evidence type="ECO:0000256" key="3">
    <source>
        <dbReference type="ARBA" id="ARBA00023014"/>
    </source>
</evidence>
<dbReference type="CDD" id="cd01335">
    <property type="entry name" value="Radical_SAM"/>
    <property type="match status" value="1"/>
</dbReference>
<dbReference type="RefSeq" id="WP_184496374.1">
    <property type="nucleotide sequence ID" value="NZ_JACIJO010000003.1"/>
</dbReference>
<dbReference type="SFLD" id="SFLDS00029">
    <property type="entry name" value="Radical_SAM"/>
    <property type="match status" value="1"/>
</dbReference>
<keyword evidence="1" id="KW-0479">Metal-binding</keyword>
<keyword evidence="2" id="KW-0408">Iron</keyword>
<protein>
    <submittedName>
        <fullName evidence="5">DNA repair photolyase</fullName>
    </submittedName>
</protein>
<dbReference type="SMART" id="SM00729">
    <property type="entry name" value="Elp3"/>
    <property type="match status" value="1"/>
</dbReference>
<reference evidence="5 6" key="1">
    <citation type="submission" date="2020-08" db="EMBL/GenBank/DDBJ databases">
        <title>Genomic Encyclopedia of Type Strains, Phase IV (KMG-IV): sequencing the most valuable type-strain genomes for metagenomic binning, comparative biology and taxonomic classification.</title>
        <authorList>
            <person name="Goeker M."/>
        </authorList>
    </citation>
    <scope>NUCLEOTIDE SEQUENCE [LARGE SCALE GENOMIC DNA]</scope>
    <source>
        <strain evidence="5 6">DSM 102044</strain>
    </source>
</reference>